<feature type="compositionally biased region" description="Polar residues" evidence="1">
    <location>
        <begin position="98"/>
        <end position="109"/>
    </location>
</feature>
<evidence type="ECO:0000313" key="2">
    <source>
        <dbReference type="EMBL" id="CAB3986686.1"/>
    </source>
</evidence>
<evidence type="ECO:0000256" key="1">
    <source>
        <dbReference type="SAM" id="MobiDB-lite"/>
    </source>
</evidence>
<gene>
    <name evidence="2" type="ORF">PACLA_8A063400</name>
</gene>
<feature type="region of interest" description="Disordered" evidence="1">
    <location>
        <begin position="1"/>
        <end position="35"/>
    </location>
</feature>
<proteinExistence type="predicted"/>
<evidence type="ECO:0000313" key="3">
    <source>
        <dbReference type="Proteomes" id="UP001152795"/>
    </source>
</evidence>
<feature type="compositionally biased region" description="Low complexity" evidence="1">
    <location>
        <begin position="81"/>
        <end position="96"/>
    </location>
</feature>
<organism evidence="2 3">
    <name type="scientific">Paramuricea clavata</name>
    <name type="common">Red gorgonian</name>
    <name type="synonym">Violescent sea-whip</name>
    <dbReference type="NCBI Taxonomy" id="317549"/>
    <lineage>
        <taxon>Eukaryota</taxon>
        <taxon>Metazoa</taxon>
        <taxon>Cnidaria</taxon>
        <taxon>Anthozoa</taxon>
        <taxon>Octocorallia</taxon>
        <taxon>Malacalcyonacea</taxon>
        <taxon>Plexauridae</taxon>
        <taxon>Paramuricea</taxon>
    </lineage>
</organism>
<feature type="compositionally biased region" description="Polar residues" evidence="1">
    <location>
        <begin position="66"/>
        <end position="80"/>
    </location>
</feature>
<dbReference type="Proteomes" id="UP001152795">
    <property type="component" value="Unassembled WGS sequence"/>
</dbReference>
<sequence>MPIMQHDQLQIEHERATEETPGVTQGIPNSQPPAYILQPCKNASQNAAQNPALADQVPKEGMVNQGVPQGNTMVSLQEYTQSSAPSQNSAQANPSQKADVTSHSTAGFN</sequence>
<dbReference type="AlphaFoldDB" id="A0A6S7GDG6"/>
<protein>
    <submittedName>
        <fullName evidence="2">Uncharacterized protein</fullName>
    </submittedName>
</protein>
<reference evidence="2" key="1">
    <citation type="submission" date="2020-04" db="EMBL/GenBank/DDBJ databases">
        <authorList>
            <person name="Alioto T."/>
            <person name="Alioto T."/>
            <person name="Gomez Garrido J."/>
        </authorList>
    </citation>
    <scope>NUCLEOTIDE SEQUENCE</scope>
    <source>
        <strain evidence="2">A484AB</strain>
    </source>
</reference>
<accession>A0A6S7GDG6</accession>
<keyword evidence="3" id="KW-1185">Reference proteome</keyword>
<dbReference type="EMBL" id="CACRXK020001056">
    <property type="protein sequence ID" value="CAB3986686.1"/>
    <property type="molecule type" value="Genomic_DNA"/>
</dbReference>
<feature type="compositionally biased region" description="Basic and acidic residues" evidence="1">
    <location>
        <begin position="9"/>
        <end position="18"/>
    </location>
</feature>
<name>A0A6S7GDG6_PARCT</name>
<feature type="region of interest" description="Disordered" evidence="1">
    <location>
        <begin position="62"/>
        <end position="109"/>
    </location>
</feature>
<comment type="caution">
    <text evidence="2">The sequence shown here is derived from an EMBL/GenBank/DDBJ whole genome shotgun (WGS) entry which is preliminary data.</text>
</comment>